<dbReference type="PANTHER" id="PTHR22926">
    <property type="entry name" value="PHOSPHO-N-ACETYLMURAMOYL-PENTAPEPTIDE-TRANSFERASE"/>
    <property type="match status" value="1"/>
</dbReference>
<evidence type="ECO:0000256" key="2">
    <source>
        <dbReference type="ARBA" id="ARBA00022475"/>
    </source>
</evidence>
<dbReference type="AlphaFoldDB" id="A0A4V6NZX4"/>
<evidence type="ECO:0000256" key="3">
    <source>
        <dbReference type="ARBA" id="ARBA00022679"/>
    </source>
</evidence>
<evidence type="ECO:0000256" key="8">
    <source>
        <dbReference type="SAM" id="Phobius"/>
    </source>
</evidence>
<feature type="transmembrane region" description="Helical" evidence="8">
    <location>
        <begin position="80"/>
        <end position="96"/>
    </location>
</feature>
<evidence type="ECO:0000313" key="10">
    <source>
        <dbReference type="Proteomes" id="UP000295717"/>
    </source>
</evidence>
<evidence type="ECO:0000313" key="9">
    <source>
        <dbReference type="EMBL" id="TCT20182.1"/>
    </source>
</evidence>
<evidence type="ECO:0000256" key="1">
    <source>
        <dbReference type="ARBA" id="ARBA00004651"/>
    </source>
</evidence>
<feature type="transmembrane region" description="Helical" evidence="8">
    <location>
        <begin position="140"/>
        <end position="159"/>
    </location>
</feature>
<feature type="transmembrane region" description="Helical" evidence="8">
    <location>
        <begin position="241"/>
        <end position="262"/>
    </location>
</feature>
<keyword evidence="6 8" id="KW-0472">Membrane</keyword>
<keyword evidence="3 9" id="KW-0808">Transferase</keyword>
<evidence type="ECO:0000256" key="6">
    <source>
        <dbReference type="ARBA" id="ARBA00023136"/>
    </source>
</evidence>
<dbReference type="GO" id="GO:0044038">
    <property type="term" value="P:cell wall macromolecule biosynthetic process"/>
    <property type="evidence" value="ECO:0007669"/>
    <property type="project" value="TreeGrafter"/>
</dbReference>
<accession>A0A4V6NZX4</accession>
<feature type="transmembrane region" description="Helical" evidence="8">
    <location>
        <begin position="214"/>
        <end position="235"/>
    </location>
</feature>
<comment type="caution">
    <text evidence="9">The sequence shown here is derived from an EMBL/GenBank/DDBJ whole genome shotgun (WGS) entry which is preliminary data.</text>
</comment>
<evidence type="ECO:0000256" key="7">
    <source>
        <dbReference type="PIRSR" id="PIRSR600715-1"/>
    </source>
</evidence>
<name>A0A4V6NZX4_9GAMM</name>
<keyword evidence="4 8" id="KW-0812">Transmembrane</keyword>
<comment type="subcellular location">
    <subcellularLocation>
        <location evidence="1">Cell membrane</location>
        <topology evidence="1">Multi-pass membrane protein</topology>
    </subcellularLocation>
</comment>
<dbReference type="PANTHER" id="PTHR22926:SF3">
    <property type="entry name" value="UNDECAPRENYL-PHOSPHATE ALPHA-N-ACETYLGLUCOSAMINYL 1-PHOSPHATE TRANSFERASE"/>
    <property type="match status" value="1"/>
</dbReference>
<evidence type="ECO:0000256" key="5">
    <source>
        <dbReference type="ARBA" id="ARBA00022989"/>
    </source>
</evidence>
<dbReference type="InterPro" id="IPR000715">
    <property type="entry name" value="Glycosyl_transferase_4"/>
</dbReference>
<dbReference type="Proteomes" id="UP000295717">
    <property type="component" value="Unassembled WGS sequence"/>
</dbReference>
<feature type="transmembrane region" description="Helical" evidence="8">
    <location>
        <begin position="108"/>
        <end position="128"/>
    </location>
</feature>
<feature type="binding site" evidence="7">
    <location>
        <position position="218"/>
    </location>
    <ligand>
        <name>Mg(2+)</name>
        <dbReference type="ChEBI" id="CHEBI:18420"/>
    </ligand>
</feature>
<dbReference type="GO" id="GO:0016780">
    <property type="term" value="F:phosphotransferase activity, for other substituted phosphate groups"/>
    <property type="evidence" value="ECO:0007669"/>
    <property type="project" value="InterPro"/>
</dbReference>
<dbReference type="GO" id="GO:0046872">
    <property type="term" value="F:metal ion binding"/>
    <property type="evidence" value="ECO:0007669"/>
    <property type="project" value="UniProtKB-KW"/>
</dbReference>
<dbReference type="GO" id="GO:0005886">
    <property type="term" value="C:plasma membrane"/>
    <property type="evidence" value="ECO:0007669"/>
    <property type="project" value="UniProtKB-SubCell"/>
</dbReference>
<comment type="cofactor">
    <cofactor evidence="7">
        <name>Mg(2+)</name>
        <dbReference type="ChEBI" id="CHEBI:18420"/>
    </cofactor>
</comment>
<protein>
    <submittedName>
        <fullName evidence="9">UDP-N-acetylmuramyl pentapeptide phosphotransferase/UDP-N-acetylglucosamine-1-phosphate transferase</fullName>
    </submittedName>
</protein>
<dbReference type="GO" id="GO:0009103">
    <property type="term" value="P:lipopolysaccharide biosynthetic process"/>
    <property type="evidence" value="ECO:0007669"/>
    <property type="project" value="TreeGrafter"/>
</dbReference>
<feature type="transmembrane region" description="Helical" evidence="8">
    <location>
        <begin position="189"/>
        <end position="207"/>
    </location>
</feature>
<evidence type="ECO:0000256" key="4">
    <source>
        <dbReference type="ARBA" id="ARBA00022692"/>
    </source>
</evidence>
<keyword evidence="2" id="KW-1003">Cell membrane</keyword>
<keyword evidence="7" id="KW-0479">Metal-binding</keyword>
<proteinExistence type="predicted"/>
<dbReference type="OrthoDB" id="9783652at2"/>
<gene>
    <name evidence="9" type="ORF">EDC35_106109</name>
</gene>
<dbReference type="Pfam" id="PF00953">
    <property type="entry name" value="Glycos_transf_4"/>
    <property type="match status" value="1"/>
</dbReference>
<dbReference type="EMBL" id="SMAO01000006">
    <property type="protein sequence ID" value="TCT20182.1"/>
    <property type="molecule type" value="Genomic_DNA"/>
</dbReference>
<keyword evidence="10" id="KW-1185">Reference proteome</keyword>
<dbReference type="RefSeq" id="WP_132977581.1">
    <property type="nucleotide sequence ID" value="NZ_SMAO01000006.1"/>
</dbReference>
<feature type="binding site" evidence="7">
    <location>
        <position position="158"/>
    </location>
    <ligand>
        <name>Mg(2+)</name>
        <dbReference type="ChEBI" id="CHEBI:18420"/>
    </ligand>
</feature>
<organism evidence="9 10">
    <name type="scientific">Thiobaca trueperi</name>
    <dbReference type="NCBI Taxonomy" id="127458"/>
    <lineage>
        <taxon>Bacteria</taxon>
        <taxon>Pseudomonadati</taxon>
        <taxon>Pseudomonadota</taxon>
        <taxon>Gammaproteobacteria</taxon>
        <taxon>Chromatiales</taxon>
        <taxon>Chromatiaceae</taxon>
        <taxon>Thiobaca</taxon>
    </lineage>
</organism>
<keyword evidence="7" id="KW-0460">Magnesium</keyword>
<feature type="transmembrane region" description="Helical" evidence="8">
    <location>
        <begin position="166"/>
        <end position="183"/>
    </location>
</feature>
<dbReference type="GO" id="GO:0071555">
    <property type="term" value="P:cell wall organization"/>
    <property type="evidence" value="ECO:0007669"/>
    <property type="project" value="TreeGrafter"/>
</dbReference>
<reference evidence="9 10" key="1">
    <citation type="submission" date="2019-03" db="EMBL/GenBank/DDBJ databases">
        <title>Genomic Encyclopedia of Type Strains, Phase IV (KMG-IV): sequencing the most valuable type-strain genomes for metagenomic binning, comparative biology and taxonomic classification.</title>
        <authorList>
            <person name="Goeker M."/>
        </authorList>
    </citation>
    <scope>NUCLEOTIDE SEQUENCE [LARGE SCALE GENOMIC DNA]</scope>
    <source>
        <strain evidence="9 10">DSM 13587</strain>
    </source>
</reference>
<sequence length="356" mass="37859">MLTMMTLLLLAAPIISLLVSLLATRWLASHGVAGRGPMDLPNARSLHSTPVPRTGGLAVLLGLLLSLPTLAVPGIDLSPLIWPAAALALVAGVSFFDDLGEAPAWMRLLAHLLAAILLLAGGLGWFAVDLPGLTLPLPTILAGVLTLFHVVWMINLYNFMDGMDGLAAGMTICGFSALAVLGWSGGEPLFALAAICVAAAAGGFLTGNFPPARIFLGDTGSSSLGLLAAAFSLWGVQLGLFPLWTAWLAFSPFIVDATWTLLTRLARRERVWEAHRSHHYQRLVLAGWSHRQVLQRAYPLMMAAAACAVASPRLPAHEQWFLLGGWAAIYVLIHIKVGLVERAAAPDRDDSALDRP</sequence>
<keyword evidence="5 8" id="KW-1133">Transmembrane helix</keyword>